<comment type="caution">
    <text evidence="2">The sequence shown here is derived from an EMBL/GenBank/DDBJ whole genome shotgun (WGS) entry which is preliminary data.</text>
</comment>
<dbReference type="RefSeq" id="WP_376887133.1">
    <property type="nucleotide sequence ID" value="NZ_JBHUHR010000039.1"/>
</dbReference>
<evidence type="ECO:0000313" key="3">
    <source>
        <dbReference type="Proteomes" id="UP001597361"/>
    </source>
</evidence>
<dbReference type="Pfam" id="PF19266">
    <property type="entry name" value="CIS_tube"/>
    <property type="match status" value="1"/>
</dbReference>
<protein>
    <submittedName>
        <fullName evidence="2">LysM peptidoglycan-binding domain-containing protein</fullName>
    </submittedName>
</protein>
<dbReference type="PROSITE" id="PS51782">
    <property type="entry name" value="LYSM"/>
    <property type="match status" value="1"/>
</dbReference>
<sequence>MANSGALKKMFIKAFSDEEFKNEVEGGTYTALLNPEGYTFNYTTVQNEDQASGTSGAAPKFNKILPQELEFEFLFDRTGAIKDSPAKNEGIIDDIELFKKVAFDYQGDTHRPNYLKIAWGSLLFKGVLTSLDINFKLFKADGTPLRAVASLKVTGFVEDNLRVALENNQSPDLTHYREVKLGDTLPLMSNRIYGDSKYYLEVAKANSIFDFRNLKVGTQIYFPPLEKLTK</sequence>
<organism evidence="2 3">
    <name type="scientific">Belliella marina</name>
    <dbReference type="NCBI Taxonomy" id="1644146"/>
    <lineage>
        <taxon>Bacteria</taxon>
        <taxon>Pseudomonadati</taxon>
        <taxon>Bacteroidota</taxon>
        <taxon>Cytophagia</taxon>
        <taxon>Cytophagales</taxon>
        <taxon>Cyclobacteriaceae</taxon>
        <taxon>Belliella</taxon>
    </lineage>
</organism>
<feature type="domain" description="LysM" evidence="1">
    <location>
        <begin position="175"/>
        <end position="222"/>
    </location>
</feature>
<name>A0ABW4VRB1_9BACT</name>
<dbReference type="InterPro" id="IPR018392">
    <property type="entry name" value="LysM"/>
</dbReference>
<evidence type="ECO:0000313" key="2">
    <source>
        <dbReference type="EMBL" id="MFD2036110.1"/>
    </source>
</evidence>
<dbReference type="Proteomes" id="UP001597361">
    <property type="component" value="Unassembled WGS sequence"/>
</dbReference>
<accession>A0ABW4VRB1</accession>
<dbReference type="EMBL" id="JBHUHR010000039">
    <property type="protein sequence ID" value="MFD2036110.1"/>
    <property type="molecule type" value="Genomic_DNA"/>
</dbReference>
<dbReference type="InterPro" id="IPR045361">
    <property type="entry name" value="CIS_tube_prot_N"/>
</dbReference>
<gene>
    <name evidence="2" type="ORF">ACFSKL_15010</name>
</gene>
<reference evidence="3" key="1">
    <citation type="journal article" date="2019" name="Int. J. Syst. Evol. Microbiol.">
        <title>The Global Catalogue of Microorganisms (GCM) 10K type strain sequencing project: providing services to taxonomists for standard genome sequencing and annotation.</title>
        <authorList>
            <consortium name="The Broad Institute Genomics Platform"/>
            <consortium name="The Broad Institute Genome Sequencing Center for Infectious Disease"/>
            <person name="Wu L."/>
            <person name="Ma J."/>
        </authorList>
    </citation>
    <scope>NUCLEOTIDE SEQUENCE [LARGE SCALE GENOMIC DNA]</scope>
    <source>
        <strain evidence="3">CGMCC 1.15180</strain>
    </source>
</reference>
<proteinExistence type="predicted"/>
<evidence type="ECO:0000259" key="1">
    <source>
        <dbReference type="PROSITE" id="PS51782"/>
    </source>
</evidence>
<keyword evidence="3" id="KW-1185">Reference proteome</keyword>